<keyword evidence="5 10" id="KW-0812">Transmembrane</keyword>
<evidence type="ECO:0000256" key="11">
    <source>
        <dbReference type="SAM" id="MobiDB-lite"/>
    </source>
</evidence>
<keyword evidence="8 10" id="KW-0811">Translocation</keyword>
<dbReference type="InterPro" id="IPR004692">
    <property type="entry name" value="SecG"/>
</dbReference>
<evidence type="ECO:0000256" key="3">
    <source>
        <dbReference type="ARBA" id="ARBA00022448"/>
    </source>
</evidence>
<dbReference type="PANTHER" id="PTHR34182:SF1">
    <property type="entry name" value="PROTEIN-EXPORT MEMBRANE PROTEIN SECG"/>
    <property type="match status" value="1"/>
</dbReference>
<reference evidence="12 13" key="2">
    <citation type="submission" date="2020-08" db="EMBL/GenBank/DDBJ databases">
        <title>Adhaeribacter dokdonensis sp. nov., isolated from the rhizosphere of Elymus tsukushiensis, a plant native to the Dokdo Islands, Republic of Korea.</title>
        <authorList>
            <person name="Ghim S.Y."/>
        </authorList>
    </citation>
    <scope>NUCLEOTIDE SEQUENCE [LARGE SCALE GENOMIC DNA]</scope>
    <source>
        <strain evidence="12 13">KUDC8001</strain>
    </source>
</reference>
<dbReference type="AlphaFoldDB" id="A0A7L7L637"/>
<keyword evidence="6 10" id="KW-0653">Protein transport</keyword>
<dbReference type="Proteomes" id="UP000514509">
    <property type="component" value="Chromosome"/>
</dbReference>
<organism evidence="12 13">
    <name type="scientific">Adhaeribacter radiodurans</name>
    <dbReference type="NCBI Taxonomy" id="2745197"/>
    <lineage>
        <taxon>Bacteria</taxon>
        <taxon>Pseudomonadati</taxon>
        <taxon>Bacteroidota</taxon>
        <taxon>Cytophagia</taxon>
        <taxon>Cytophagales</taxon>
        <taxon>Hymenobacteraceae</taxon>
        <taxon>Adhaeribacter</taxon>
    </lineage>
</organism>
<evidence type="ECO:0000313" key="12">
    <source>
        <dbReference type="EMBL" id="QMU28278.1"/>
    </source>
</evidence>
<keyword evidence="4 10" id="KW-1003">Cell membrane</keyword>
<proteinExistence type="inferred from homology"/>
<sequence>MYIALICIIIFVCVLLILVVLSQNSKGGGLSSQFGAGSSQLMGVKRTGDLLEKLTWGFAIALVLLTLTSHVILDENSSAVESRSVNVEKASQERAAPAAAPVIPPAGTKTPAGTTTPAQQPAVSTPGVTTDTTK</sequence>
<feature type="transmembrane region" description="Helical" evidence="10">
    <location>
        <begin position="54"/>
        <end position="73"/>
    </location>
</feature>
<reference evidence="12 13" key="1">
    <citation type="submission" date="2020-06" db="EMBL/GenBank/DDBJ databases">
        <authorList>
            <person name="Hwang Y.J."/>
        </authorList>
    </citation>
    <scope>NUCLEOTIDE SEQUENCE [LARGE SCALE GENOMIC DNA]</scope>
    <source>
        <strain evidence="12 13">KUDC8001</strain>
    </source>
</reference>
<dbReference type="GO" id="GO:0065002">
    <property type="term" value="P:intracellular protein transmembrane transport"/>
    <property type="evidence" value="ECO:0007669"/>
    <property type="project" value="TreeGrafter"/>
</dbReference>
<dbReference type="GO" id="GO:0043952">
    <property type="term" value="P:protein transport by the Sec complex"/>
    <property type="evidence" value="ECO:0007669"/>
    <property type="project" value="TreeGrafter"/>
</dbReference>
<keyword evidence="3 10" id="KW-0813">Transport</keyword>
<evidence type="ECO:0000256" key="7">
    <source>
        <dbReference type="ARBA" id="ARBA00022989"/>
    </source>
</evidence>
<comment type="similarity">
    <text evidence="2 10">Belongs to the SecG family.</text>
</comment>
<dbReference type="PANTHER" id="PTHR34182">
    <property type="entry name" value="PROTEIN-EXPORT MEMBRANE PROTEIN SECG"/>
    <property type="match status" value="1"/>
</dbReference>
<comment type="function">
    <text evidence="10">Involved in protein export. Participates in an early event of protein translocation.</text>
</comment>
<evidence type="ECO:0000256" key="10">
    <source>
        <dbReference type="RuleBase" id="RU365087"/>
    </source>
</evidence>
<gene>
    <name evidence="12" type="primary">secG</name>
    <name evidence="12" type="ORF">HUW48_09635</name>
</gene>
<dbReference type="GO" id="GO:0009306">
    <property type="term" value="P:protein secretion"/>
    <property type="evidence" value="ECO:0007669"/>
    <property type="project" value="UniProtKB-UniRule"/>
</dbReference>
<comment type="subcellular location">
    <subcellularLocation>
        <location evidence="1 10">Cell membrane</location>
        <topology evidence="1 10">Multi-pass membrane protein</topology>
    </subcellularLocation>
</comment>
<keyword evidence="9 10" id="KW-0472">Membrane</keyword>
<keyword evidence="7 10" id="KW-1133">Transmembrane helix</keyword>
<dbReference type="Pfam" id="PF03840">
    <property type="entry name" value="SecG"/>
    <property type="match status" value="1"/>
</dbReference>
<dbReference type="EMBL" id="CP055153">
    <property type="protein sequence ID" value="QMU28278.1"/>
    <property type="molecule type" value="Genomic_DNA"/>
</dbReference>
<evidence type="ECO:0000256" key="1">
    <source>
        <dbReference type="ARBA" id="ARBA00004651"/>
    </source>
</evidence>
<evidence type="ECO:0000256" key="8">
    <source>
        <dbReference type="ARBA" id="ARBA00023010"/>
    </source>
</evidence>
<evidence type="ECO:0000256" key="4">
    <source>
        <dbReference type="ARBA" id="ARBA00022475"/>
    </source>
</evidence>
<evidence type="ECO:0000313" key="13">
    <source>
        <dbReference type="Proteomes" id="UP000514509"/>
    </source>
</evidence>
<dbReference type="RefSeq" id="WP_182415465.1">
    <property type="nucleotide sequence ID" value="NZ_CP055153.1"/>
</dbReference>
<dbReference type="GO" id="GO:0015450">
    <property type="term" value="F:protein-transporting ATPase activity"/>
    <property type="evidence" value="ECO:0007669"/>
    <property type="project" value="UniProtKB-UniRule"/>
</dbReference>
<keyword evidence="13" id="KW-1185">Reference proteome</keyword>
<evidence type="ECO:0000256" key="6">
    <source>
        <dbReference type="ARBA" id="ARBA00022927"/>
    </source>
</evidence>
<evidence type="ECO:0000256" key="9">
    <source>
        <dbReference type="ARBA" id="ARBA00023136"/>
    </source>
</evidence>
<feature type="compositionally biased region" description="Low complexity" evidence="11">
    <location>
        <begin position="95"/>
        <end position="122"/>
    </location>
</feature>
<evidence type="ECO:0000256" key="2">
    <source>
        <dbReference type="ARBA" id="ARBA00008445"/>
    </source>
</evidence>
<evidence type="ECO:0000256" key="5">
    <source>
        <dbReference type="ARBA" id="ARBA00022692"/>
    </source>
</evidence>
<dbReference type="KEGG" id="add:HUW48_09635"/>
<name>A0A7L7L637_9BACT</name>
<comment type="caution">
    <text evidence="10">Lacks conserved residue(s) required for the propagation of feature annotation.</text>
</comment>
<dbReference type="NCBIfam" id="TIGR00810">
    <property type="entry name" value="secG"/>
    <property type="match status" value="1"/>
</dbReference>
<dbReference type="GO" id="GO:0005886">
    <property type="term" value="C:plasma membrane"/>
    <property type="evidence" value="ECO:0007669"/>
    <property type="project" value="UniProtKB-SubCell"/>
</dbReference>
<protein>
    <recommendedName>
        <fullName evidence="10">Protein-export membrane protein SecG</fullName>
    </recommendedName>
</protein>
<accession>A0A7L7L637</accession>
<feature type="region of interest" description="Disordered" evidence="11">
    <location>
        <begin position="79"/>
        <end position="134"/>
    </location>
</feature>